<dbReference type="EMBL" id="BQXU01000015">
    <property type="protein sequence ID" value="GKT46329.1"/>
    <property type="molecule type" value="Genomic_DNA"/>
</dbReference>
<dbReference type="InterPro" id="IPR029070">
    <property type="entry name" value="Chitinase_insertion_sf"/>
</dbReference>
<dbReference type="GeneID" id="73327312"/>
<gene>
    <name evidence="7" type="ORF">ColSpa_06510</name>
</gene>
<name>A0AA37LF81_9PEZI</name>
<comment type="caution">
    <text evidence="7">The sequence shown here is derived from an EMBL/GenBank/DDBJ whole genome shotgun (WGS) entry which is preliminary data.</text>
</comment>
<feature type="disulfide bond" evidence="4">
    <location>
        <begin position="146"/>
        <end position="160"/>
    </location>
</feature>
<evidence type="ECO:0000313" key="7">
    <source>
        <dbReference type="EMBL" id="GKT46329.1"/>
    </source>
</evidence>
<feature type="disulfide bond" evidence="4">
    <location>
        <begin position="197"/>
        <end position="211"/>
    </location>
</feature>
<dbReference type="RefSeq" id="XP_049128679.1">
    <property type="nucleotide sequence ID" value="XM_049272722.1"/>
</dbReference>
<feature type="domain" description="Chitin-binding type-1" evidence="5">
    <location>
        <begin position="177"/>
        <end position="222"/>
    </location>
</feature>
<dbReference type="AlphaFoldDB" id="A0AA37LF81"/>
<dbReference type="PANTHER" id="PTHR47700">
    <property type="entry name" value="V CHITINASE, PUTATIVE (AFU_ORTHOLOGUE AFUA_6G13720)-RELATED"/>
    <property type="match status" value="1"/>
</dbReference>
<dbReference type="InterPro" id="IPR001002">
    <property type="entry name" value="Chitin-bd_1"/>
</dbReference>
<dbReference type="Proteomes" id="UP001055115">
    <property type="component" value="Unassembled WGS sequence"/>
</dbReference>
<dbReference type="SUPFAM" id="SSF54556">
    <property type="entry name" value="Chitinase insertion domain"/>
    <property type="match status" value="1"/>
</dbReference>
<dbReference type="InterPro" id="IPR017853">
    <property type="entry name" value="GH"/>
</dbReference>
<dbReference type="Pfam" id="PF00187">
    <property type="entry name" value="Chitin_bind_1"/>
    <property type="match status" value="2"/>
</dbReference>
<organism evidence="7 8">
    <name type="scientific">Colletotrichum spaethianum</name>
    <dbReference type="NCBI Taxonomy" id="700344"/>
    <lineage>
        <taxon>Eukaryota</taxon>
        <taxon>Fungi</taxon>
        <taxon>Dikarya</taxon>
        <taxon>Ascomycota</taxon>
        <taxon>Pezizomycotina</taxon>
        <taxon>Sordariomycetes</taxon>
        <taxon>Hypocreomycetidae</taxon>
        <taxon>Glomerellales</taxon>
        <taxon>Glomerellaceae</taxon>
        <taxon>Colletotrichum</taxon>
        <taxon>Colletotrichum spaethianum species complex</taxon>
    </lineage>
</organism>
<evidence type="ECO:0000313" key="8">
    <source>
        <dbReference type="Proteomes" id="UP001055115"/>
    </source>
</evidence>
<comment type="caution">
    <text evidence="4">Lacks conserved residue(s) required for the propagation of feature annotation.</text>
</comment>
<evidence type="ECO:0000256" key="2">
    <source>
        <dbReference type="ARBA" id="ARBA00022669"/>
    </source>
</evidence>
<dbReference type="InterPro" id="IPR001223">
    <property type="entry name" value="Glyco_hydro18_cat"/>
</dbReference>
<dbReference type="GO" id="GO:0005975">
    <property type="term" value="P:carbohydrate metabolic process"/>
    <property type="evidence" value="ECO:0007669"/>
    <property type="project" value="InterPro"/>
</dbReference>
<accession>A0AA37LF81</accession>
<proteinExistence type="inferred from homology"/>
<dbReference type="PANTHER" id="PTHR47700:SF2">
    <property type="entry name" value="CHITINASE"/>
    <property type="match status" value="1"/>
</dbReference>
<sequence>MDFSKIVFGVAWYGRSYTLSDASCNTLGCGFKGPSKPAKCTNNAGVMSLVEIQGLIKEKNITPRLLEGAMMKELVFDDQWVGYDDEETVAMKKKFANNYCFGGTMAWSVDFNSGTGDSDTAPVSTDSKCGPANGGTTCTGSTFGKCCSVAGYCGSTDDYCGSGCLSGECFKGVQTTDGTCGIGANGAICGTWPQGDCCSPAGWCGSTDSHCGTGCQSGSCKDGSGSTTDPSKPDGDLPDALNHGGWEDYFENSQKCIFYKPPNWEATHNDCREVCKDSNDINSAAGLTTSYTCVGFYPLNETIPWEKFTPGIYVAPGKCTCDNPIVNELGETFVKMLPVMTQITCYVYAQSIKLVLQEGYNMIPEAKLMSKAMKTLIKVAKLIKFTYGAADQIGAFQQFLHPCGGDDLVPDDFKTVFTILNQVSDAAVDFAKPTKWKEGSGKKGRSGYF</sequence>
<evidence type="ECO:0000256" key="1">
    <source>
        <dbReference type="ARBA" id="ARBA00008682"/>
    </source>
</evidence>
<reference evidence="7 8" key="1">
    <citation type="submission" date="2022-03" db="EMBL/GenBank/DDBJ databases">
        <title>Genome data of Colletotrichum spp.</title>
        <authorList>
            <person name="Utami Y.D."/>
            <person name="Hiruma K."/>
        </authorList>
    </citation>
    <scope>NUCLEOTIDE SEQUENCE [LARGE SCALE GENOMIC DNA]</scope>
    <source>
        <strain evidence="7 8">MAFF 239500</strain>
    </source>
</reference>
<feature type="domain" description="Chitin-binding type-1" evidence="5">
    <location>
        <begin position="126"/>
        <end position="171"/>
    </location>
</feature>
<comment type="similarity">
    <text evidence="1">Belongs to the glycosyl hydrolase 18 family. Chitinase class V subfamily.</text>
</comment>
<evidence type="ECO:0000259" key="6">
    <source>
        <dbReference type="PROSITE" id="PS51910"/>
    </source>
</evidence>
<evidence type="ECO:0000256" key="4">
    <source>
        <dbReference type="PROSITE-ProRule" id="PRU00261"/>
    </source>
</evidence>
<keyword evidence="8" id="KW-1185">Reference proteome</keyword>
<dbReference type="InterPro" id="IPR053214">
    <property type="entry name" value="LysM12-like"/>
</dbReference>
<keyword evidence="2 4" id="KW-0147">Chitin-binding</keyword>
<dbReference type="GO" id="GO:0008061">
    <property type="term" value="F:chitin binding"/>
    <property type="evidence" value="ECO:0007669"/>
    <property type="project" value="UniProtKB-UniRule"/>
</dbReference>
<evidence type="ECO:0000256" key="3">
    <source>
        <dbReference type="ARBA" id="ARBA00023026"/>
    </source>
</evidence>
<dbReference type="Gene3D" id="3.10.50.10">
    <property type="match status" value="1"/>
</dbReference>
<keyword evidence="4" id="KW-1015">Disulfide bond</keyword>
<dbReference type="Gene3D" id="3.30.60.10">
    <property type="entry name" value="Endochitinase-like"/>
    <property type="match status" value="2"/>
</dbReference>
<dbReference type="CDD" id="cd11618">
    <property type="entry name" value="ChtBD1_1"/>
    <property type="match status" value="2"/>
</dbReference>
<dbReference type="PROSITE" id="PS50941">
    <property type="entry name" value="CHIT_BIND_I_2"/>
    <property type="match status" value="2"/>
</dbReference>
<feature type="domain" description="GH18" evidence="6">
    <location>
        <begin position="1"/>
        <end position="134"/>
    </location>
</feature>
<dbReference type="Pfam" id="PF00704">
    <property type="entry name" value="Glyco_hydro_18"/>
    <property type="match status" value="1"/>
</dbReference>
<dbReference type="Gene3D" id="3.20.20.80">
    <property type="entry name" value="Glycosidases"/>
    <property type="match status" value="1"/>
</dbReference>
<dbReference type="SMART" id="SM00270">
    <property type="entry name" value="ChtBD1"/>
    <property type="match status" value="2"/>
</dbReference>
<keyword evidence="3" id="KW-0843">Virulence</keyword>
<dbReference type="InterPro" id="IPR036861">
    <property type="entry name" value="Endochitinase-like_sf"/>
</dbReference>
<dbReference type="PROSITE" id="PS51910">
    <property type="entry name" value="GH18_2"/>
    <property type="match status" value="1"/>
</dbReference>
<evidence type="ECO:0000259" key="5">
    <source>
        <dbReference type="PROSITE" id="PS50941"/>
    </source>
</evidence>
<protein>
    <submittedName>
        <fullName evidence="7">Chitinase-3-like protein 2</fullName>
    </submittedName>
</protein>
<dbReference type="SUPFAM" id="SSF51445">
    <property type="entry name" value="(Trans)glycosidases"/>
    <property type="match status" value="1"/>
</dbReference>
<dbReference type="SUPFAM" id="SSF57016">
    <property type="entry name" value="Plant lectins/antimicrobial peptides"/>
    <property type="match status" value="2"/>
</dbReference>